<feature type="compositionally biased region" description="Basic and acidic residues" evidence="1">
    <location>
        <begin position="1"/>
        <end position="11"/>
    </location>
</feature>
<accession>A0A4Q0Q799</accession>
<sequence>MSQRQTLHESEGDAQCNRTCKNSHSTPEPLSPRNESSTAKQLQTAHACKYKEPHYTIEANRYRRKSKKEAQQRSQRSQHHRTEENGS</sequence>
<dbReference type="Proteomes" id="UP000290174">
    <property type="component" value="Unassembled WGS sequence"/>
</dbReference>
<dbReference type="AlphaFoldDB" id="A0A4Q0Q799"/>
<comment type="caution">
    <text evidence="2">The sequence shown here is derived from an EMBL/GenBank/DDBJ whole genome shotgun (WGS) entry which is preliminary data.</text>
</comment>
<feature type="region of interest" description="Disordered" evidence="1">
    <location>
        <begin position="1"/>
        <end position="87"/>
    </location>
</feature>
<evidence type="ECO:0000256" key="1">
    <source>
        <dbReference type="SAM" id="MobiDB-lite"/>
    </source>
</evidence>
<feature type="compositionally biased region" description="Polar residues" evidence="1">
    <location>
        <begin position="16"/>
        <end position="44"/>
    </location>
</feature>
<name>A0A4Q0Q799_9BRAD</name>
<organism evidence="2 3">
    <name type="scientific">Bradyrhizobium zhanjiangense</name>
    <dbReference type="NCBI Taxonomy" id="1325107"/>
    <lineage>
        <taxon>Bacteria</taxon>
        <taxon>Pseudomonadati</taxon>
        <taxon>Pseudomonadota</taxon>
        <taxon>Alphaproteobacteria</taxon>
        <taxon>Hyphomicrobiales</taxon>
        <taxon>Nitrobacteraceae</taxon>
        <taxon>Bradyrhizobium</taxon>
    </lineage>
</organism>
<evidence type="ECO:0000313" key="2">
    <source>
        <dbReference type="EMBL" id="RXG85174.1"/>
    </source>
</evidence>
<proteinExistence type="predicted"/>
<dbReference type="EMBL" id="RKMK01000061">
    <property type="protein sequence ID" value="RXG85174.1"/>
    <property type="molecule type" value="Genomic_DNA"/>
</dbReference>
<protein>
    <submittedName>
        <fullName evidence="2">Uncharacterized protein</fullName>
    </submittedName>
</protein>
<evidence type="ECO:0000313" key="3">
    <source>
        <dbReference type="Proteomes" id="UP000290174"/>
    </source>
</evidence>
<reference evidence="2 3" key="1">
    <citation type="submission" date="2018-11" db="EMBL/GenBank/DDBJ databases">
        <title>Bradyrhizobium sp. nov., isolated from effective nodules of peanut in China.</title>
        <authorList>
            <person name="Li Y."/>
        </authorList>
    </citation>
    <scope>NUCLEOTIDE SEQUENCE [LARGE SCALE GENOMIC DNA]</scope>
    <source>
        <strain evidence="2 3">CCBAU 51770</strain>
    </source>
</reference>
<gene>
    <name evidence="2" type="ORF">EAS61_36955</name>
</gene>